<evidence type="ECO:0000313" key="8">
    <source>
        <dbReference type="EMBL" id="OIQ70203.1"/>
    </source>
</evidence>
<keyword evidence="3 8" id="KW-0436">Ligase</keyword>
<dbReference type="InterPro" id="IPR028923">
    <property type="entry name" value="SAICAR_synt/ADE2_N"/>
</dbReference>
<protein>
    <recommendedName>
        <fullName evidence="2">phosphoribosylaminoimidazolesuccinocarboxamide synthase</fullName>
        <ecNumber evidence="2">6.3.2.6</ecNumber>
    </recommendedName>
</protein>
<dbReference type="GO" id="GO:0005737">
    <property type="term" value="C:cytoplasm"/>
    <property type="evidence" value="ECO:0007669"/>
    <property type="project" value="TreeGrafter"/>
</dbReference>
<dbReference type="GO" id="GO:0006189">
    <property type="term" value="P:'de novo' IMP biosynthetic process"/>
    <property type="evidence" value="ECO:0007669"/>
    <property type="project" value="UniProtKB-UniPathway"/>
</dbReference>
<accession>A0A1J5PY62</accession>
<keyword evidence="6" id="KW-0067">ATP-binding</keyword>
<dbReference type="GO" id="GO:0005524">
    <property type="term" value="F:ATP binding"/>
    <property type="evidence" value="ECO:0007669"/>
    <property type="project" value="UniProtKB-KW"/>
</dbReference>
<comment type="caution">
    <text evidence="8">The sequence shown here is derived from an EMBL/GenBank/DDBJ whole genome shotgun (WGS) entry which is preliminary data.</text>
</comment>
<keyword evidence="5" id="KW-0658">Purine biosynthesis</keyword>
<comment type="pathway">
    <text evidence="1">Purine metabolism; IMP biosynthesis via de novo pathway; 5-amino-1-(5-phospho-D-ribosyl)imidazole-4-carboxamide from 5-amino-1-(5-phospho-D-ribosyl)imidazole-4-carboxylate: step 1/2.</text>
</comment>
<evidence type="ECO:0000256" key="4">
    <source>
        <dbReference type="ARBA" id="ARBA00022741"/>
    </source>
</evidence>
<sequence>MLAAKVREVSIELYRRAADHAAARGILIADTKFEFGLDTDGTLTLMDEVLTPDSSRFWPADTWAEGSSPPSYDKQFLRDWLEGVPGWNKQPPPPTLPAEVIAHTASRYREALQRLTA</sequence>
<name>A0A1J5PY62_9ZZZZ</name>
<evidence type="ECO:0000256" key="2">
    <source>
        <dbReference type="ARBA" id="ARBA00012217"/>
    </source>
</evidence>
<organism evidence="8">
    <name type="scientific">mine drainage metagenome</name>
    <dbReference type="NCBI Taxonomy" id="410659"/>
    <lineage>
        <taxon>unclassified sequences</taxon>
        <taxon>metagenomes</taxon>
        <taxon>ecological metagenomes</taxon>
    </lineage>
</organism>
<keyword evidence="4" id="KW-0547">Nucleotide-binding</keyword>
<dbReference type="EC" id="6.3.2.6" evidence="2"/>
<evidence type="ECO:0000256" key="1">
    <source>
        <dbReference type="ARBA" id="ARBA00004672"/>
    </source>
</evidence>
<dbReference type="GO" id="GO:0004639">
    <property type="term" value="F:phosphoribosylaminoimidazolesuccinocarboxamide synthase activity"/>
    <property type="evidence" value="ECO:0007669"/>
    <property type="project" value="UniProtKB-EC"/>
</dbReference>
<dbReference type="PROSITE" id="PS01058">
    <property type="entry name" value="SAICAR_SYNTHETASE_2"/>
    <property type="match status" value="1"/>
</dbReference>
<feature type="domain" description="SAICAR synthetase/ADE2 N-terminal" evidence="7">
    <location>
        <begin position="3"/>
        <end position="91"/>
    </location>
</feature>
<evidence type="ECO:0000256" key="6">
    <source>
        <dbReference type="ARBA" id="ARBA00022840"/>
    </source>
</evidence>
<dbReference type="PANTHER" id="PTHR43700">
    <property type="entry name" value="PHOSPHORIBOSYLAMINOIMIDAZOLE-SUCCINOCARBOXAMIDE SYNTHASE"/>
    <property type="match status" value="1"/>
</dbReference>
<dbReference type="InterPro" id="IPR018236">
    <property type="entry name" value="SAICAR_synthetase_CS"/>
</dbReference>
<proteinExistence type="predicted"/>
<reference evidence="8" key="1">
    <citation type="submission" date="2016-10" db="EMBL/GenBank/DDBJ databases">
        <title>Sequence of Gallionella enrichment culture.</title>
        <authorList>
            <person name="Poehlein A."/>
            <person name="Muehling M."/>
            <person name="Daniel R."/>
        </authorList>
    </citation>
    <scope>NUCLEOTIDE SEQUENCE</scope>
</reference>
<dbReference type="PANTHER" id="PTHR43700:SF1">
    <property type="entry name" value="PHOSPHORIBOSYLAMINOIMIDAZOLE-SUCCINOCARBOXAMIDE SYNTHASE"/>
    <property type="match status" value="1"/>
</dbReference>
<dbReference type="UniPathway" id="UPA00074">
    <property type="reaction ID" value="UER00131"/>
</dbReference>
<gene>
    <name evidence="8" type="primary">purC_14</name>
    <name evidence="8" type="ORF">GALL_481830</name>
</gene>
<dbReference type="AlphaFoldDB" id="A0A1J5PY62"/>
<evidence type="ECO:0000259" key="7">
    <source>
        <dbReference type="Pfam" id="PF01259"/>
    </source>
</evidence>
<dbReference type="EMBL" id="MLJW01004315">
    <property type="protein sequence ID" value="OIQ70203.1"/>
    <property type="molecule type" value="Genomic_DNA"/>
</dbReference>
<evidence type="ECO:0000256" key="3">
    <source>
        <dbReference type="ARBA" id="ARBA00022598"/>
    </source>
</evidence>
<dbReference type="SUPFAM" id="SSF56104">
    <property type="entry name" value="SAICAR synthase-like"/>
    <property type="match status" value="1"/>
</dbReference>
<dbReference type="Gene3D" id="3.30.470.20">
    <property type="entry name" value="ATP-grasp fold, B domain"/>
    <property type="match status" value="1"/>
</dbReference>
<evidence type="ECO:0000256" key="5">
    <source>
        <dbReference type="ARBA" id="ARBA00022755"/>
    </source>
</evidence>
<dbReference type="Pfam" id="PF01259">
    <property type="entry name" value="SAICAR_synt"/>
    <property type="match status" value="1"/>
</dbReference>